<proteinExistence type="predicted"/>
<accession>A0A1H7QMU3</accession>
<organism evidence="1 2">
    <name type="scientific">Parapedobacter koreensis</name>
    <dbReference type="NCBI Taxonomy" id="332977"/>
    <lineage>
        <taxon>Bacteria</taxon>
        <taxon>Pseudomonadati</taxon>
        <taxon>Bacteroidota</taxon>
        <taxon>Sphingobacteriia</taxon>
        <taxon>Sphingobacteriales</taxon>
        <taxon>Sphingobacteriaceae</taxon>
        <taxon>Parapedobacter</taxon>
    </lineage>
</organism>
<dbReference type="AlphaFoldDB" id="A0A1H7QMU3"/>
<protein>
    <submittedName>
        <fullName evidence="1">Uncharacterized protein</fullName>
    </submittedName>
</protein>
<name>A0A1H7QMU3_9SPHI</name>
<dbReference type="EMBL" id="FNZR01000006">
    <property type="protein sequence ID" value="SEL48954.1"/>
    <property type="molecule type" value="Genomic_DNA"/>
</dbReference>
<reference evidence="2" key="1">
    <citation type="submission" date="2016-10" db="EMBL/GenBank/DDBJ databases">
        <authorList>
            <person name="Varghese N."/>
            <person name="Submissions S."/>
        </authorList>
    </citation>
    <scope>NUCLEOTIDE SEQUENCE [LARGE SCALE GENOMIC DNA]</scope>
    <source>
        <strain evidence="2">Jip14</strain>
    </source>
</reference>
<evidence type="ECO:0000313" key="1">
    <source>
        <dbReference type="EMBL" id="SEL48954.1"/>
    </source>
</evidence>
<dbReference type="Proteomes" id="UP000198916">
    <property type="component" value="Unassembled WGS sequence"/>
</dbReference>
<sequence length="66" mass="7770">MAAIFIERDYNSRFLCKFELLKELHSLYLVLVFGRAAFQNGILPFRLSDASKKIYKYFRTFEVGIA</sequence>
<evidence type="ECO:0000313" key="2">
    <source>
        <dbReference type="Proteomes" id="UP000198916"/>
    </source>
</evidence>
<gene>
    <name evidence="1" type="ORF">SAMN05421740_1061</name>
</gene>
<keyword evidence="2" id="KW-1185">Reference proteome</keyword>